<feature type="transmembrane region" description="Helical" evidence="1">
    <location>
        <begin position="40"/>
        <end position="58"/>
    </location>
</feature>
<dbReference type="RefSeq" id="WP_377855829.1">
    <property type="nucleotide sequence ID" value="NZ_JBHLZU010000018.1"/>
</dbReference>
<evidence type="ECO:0000256" key="1">
    <source>
        <dbReference type="SAM" id="Phobius"/>
    </source>
</evidence>
<dbReference type="EMBL" id="JBHLZU010000018">
    <property type="protein sequence ID" value="MFB9906854.1"/>
    <property type="molecule type" value="Genomic_DNA"/>
</dbReference>
<proteinExistence type="predicted"/>
<keyword evidence="1" id="KW-0472">Membrane</keyword>
<keyword evidence="3" id="KW-1185">Reference proteome</keyword>
<gene>
    <name evidence="2" type="ORF">ACFFQA_23205</name>
</gene>
<keyword evidence="1" id="KW-1133">Transmembrane helix</keyword>
<dbReference type="Proteomes" id="UP001589693">
    <property type="component" value="Unassembled WGS sequence"/>
</dbReference>
<reference evidence="2 3" key="1">
    <citation type="submission" date="2024-09" db="EMBL/GenBank/DDBJ databases">
        <authorList>
            <person name="Sun Q."/>
            <person name="Mori K."/>
        </authorList>
    </citation>
    <scope>NUCLEOTIDE SEQUENCE [LARGE SCALE GENOMIC DNA]</scope>
    <source>
        <strain evidence="2 3">TBRC 7907</strain>
    </source>
</reference>
<comment type="caution">
    <text evidence="2">The sequence shown here is derived from an EMBL/GenBank/DDBJ whole genome shotgun (WGS) entry which is preliminary data.</text>
</comment>
<accession>A0ABV6A4P7</accession>
<keyword evidence="1" id="KW-0812">Transmembrane</keyword>
<name>A0ABV6A4P7_9PSEU</name>
<organism evidence="2 3">
    <name type="scientific">Allokutzneria oryzae</name>
    <dbReference type="NCBI Taxonomy" id="1378989"/>
    <lineage>
        <taxon>Bacteria</taxon>
        <taxon>Bacillati</taxon>
        <taxon>Actinomycetota</taxon>
        <taxon>Actinomycetes</taxon>
        <taxon>Pseudonocardiales</taxon>
        <taxon>Pseudonocardiaceae</taxon>
        <taxon>Allokutzneria</taxon>
    </lineage>
</organism>
<sequence length="275" mass="29018">MIEKELRDGLRGAVTDEPPLGFDPDEAVTRIGVKVRRRRATFGVAAAVVAVLGGAVLVQQSVGVGRGGGLEVAGQPPAPPAAITGLEIDFPWPPQGLPRPERYTQSRADEQAAGVRDSFLRAFLKEAPHATNAKAQKANTLTAGDPGLGPNVMEGGVDFRDQAGDTAVVYSVYSPRYTFHRPAEECVQQPQSTVRIESCHVSKLPDGTALVVDLVRGTQGGGAIASAVHYRLDGVVVRVSAYTYNPSGGGGPMRDRPALTNEQLVALATDRDLTM</sequence>
<protein>
    <submittedName>
        <fullName evidence="2">Uncharacterized protein</fullName>
    </submittedName>
</protein>
<evidence type="ECO:0000313" key="2">
    <source>
        <dbReference type="EMBL" id="MFB9906854.1"/>
    </source>
</evidence>
<evidence type="ECO:0000313" key="3">
    <source>
        <dbReference type="Proteomes" id="UP001589693"/>
    </source>
</evidence>